<name>A0A4R3UTE0_9BURK</name>
<dbReference type="EMBL" id="SMBX01000011">
    <property type="protein sequence ID" value="TCU93708.1"/>
    <property type="molecule type" value="Genomic_DNA"/>
</dbReference>
<organism evidence="3 4">
    <name type="scientific">Paracandidimonas soli</name>
    <dbReference type="NCBI Taxonomy" id="1917182"/>
    <lineage>
        <taxon>Bacteria</taxon>
        <taxon>Pseudomonadati</taxon>
        <taxon>Pseudomonadota</taxon>
        <taxon>Betaproteobacteria</taxon>
        <taxon>Burkholderiales</taxon>
        <taxon>Alcaligenaceae</taxon>
        <taxon>Paracandidimonas</taxon>
    </lineage>
</organism>
<dbReference type="Pfam" id="PF02746">
    <property type="entry name" value="MR_MLE_N"/>
    <property type="match status" value="1"/>
</dbReference>
<protein>
    <submittedName>
        <fullName evidence="3">L-alanine-DL-glutamate epimerase-like enolase superfamily enzyme</fullName>
    </submittedName>
</protein>
<dbReference type="PANTHER" id="PTHR48080">
    <property type="entry name" value="D-GALACTONATE DEHYDRATASE-RELATED"/>
    <property type="match status" value="1"/>
</dbReference>
<dbReference type="AlphaFoldDB" id="A0A4R3UTE0"/>
<dbReference type="InterPro" id="IPR013341">
    <property type="entry name" value="Mandelate_racemase_N_dom"/>
</dbReference>
<dbReference type="SMART" id="SM00922">
    <property type="entry name" value="MR_MLE"/>
    <property type="match status" value="1"/>
</dbReference>
<gene>
    <name evidence="3" type="ORF">EV686_11160</name>
</gene>
<dbReference type="Pfam" id="PF13378">
    <property type="entry name" value="MR_MLE_C"/>
    <property type="match status" value="1"/>
</dbReference>
<keyword evidence="4" id="KW-1185">Reference proteome</keyword>
<evidence type="ECO:0000259" key="2">
    <source>
        <dbReference type="SMART" id="SM00922"/>
    </source>
</evidence>
<dbReference type="SFLD" id="SFLDS00001">
    <property type="entry name" value="Enolase"/>
    <property type="match status" value="1"/>
</dbReference>
<dbReference type="GO" id="GO:0016829">
    <property type="term" value="F:lyase activity"/>
    <property type="evidence" value="ECO:0007669"/>
    <property type="project" value="UniProtKB-KW"/>
</dbReference>
<dbReference type="InterPro" id="IPR018110">
    <property type="entry name" value="Mandel_Rmase/mucon_lact_enz_CS"/>
</dbReference>
<dbReference type="GO" id="GO:0009063">
    <property type="term" value="P:amino acid catabolic process"/>
    <property type="evidence" value="ECO:0007669"/>
    <property type="project" value="InterPro"/>
</dbReference>
<proteinExistence type="predicted"/>
<dbReference type="Gene3D" id="3.20.20.120">
    <property type="entry name" value="Enolase-like C-terminal domain"/>
    <property type="match status" value="1"/>
</dbReference>
<dbReference type="InterPro" id="IPR036849">
    <property type="entry name" value="Enolase-like_C_sf"/>
</dbReference>
<feature type="domain" description="Mandelate racemase/muconate lactonizing enzyme C-terminal" evidence="2">
    <location>
        <begin position="153"/>
        <end position="245"/>
    </location>
</feature>
<dbReference type="OrthoDB" id="8609034at2"/>
<accession>A0A4R3UTE0</accession>
<dbReference type="Proteomes" id="UP000294692">
    <property type="component" value="Unassembled WGS sequence"/>
</dbReference>
<dbReference type="InterPro" id="IPR029065">
    <property type="entry name" value="Enolase_C-like"/>
</dbReference>
<dbReference type="InterPro" id="IPR034593">
    <property type="entry name" value="DgoD-like"/>
</dbReference>
<dbReference type="Gene3D" id="3.30.390.10">
    <property type="entry name" value="Enolase-like, N-terminal domain"/>
    <property type="match status" value="1"/>
</dbReference>
<sequence>MTIQSIHLHRICVPYGTSRRKQLEQHDPYNMATAKDEGMESLLVCITTADGLTGWGEAFGHKCNPSTWAALAEVIGPYLLGRPSQDPAALQEQVLRTFHGFGQTGPILYALSGIDIALWDIAAQRAGKPLHALLGSNRSTVDTYPSLPCYGDPEEIASQIQRVLALGYRRIKLHETALPVMDAALDAMPQGTELMVDVNCPWSREEAATVARHLKARGMGWLEEPIWPPDDLPGLAALRKETGMTISAGENASGVQGLLQHFALNAIDVAQPSVAKIGGVTGMLQVVAAARQHGVRVVPHCFYYGPGLLATAHLVACLPQETPLEIPFLAFQEKAHAWLNYQPSMALPAQPGLGFRPDADVMARHELCNLALNA</sequence>
<evidence type="ECO:0000256" key="1">
    <source>
        <dbReference type="ARBA" id="ARBA00023239"/>
    </source>
</evidence>
<keyword evidence="1" id="KW-0456">Lyase</keyword>
<dbReference type="RefSeq" id="WP_132478060.1">
    <property type="nucleotide sequence ID" value="NZ_JBHRVM010000001.1"/>
</dbReference>
<evidence type="ECO:0000313" key="4">
    <source>
        <dbReference type="Proteomes" id="UP000294692"/>
    </source>
</evidence>
<evidence type="ECO:0000313" key="3">
    <source>
        <dbReference type="EMBL" id="TCU93708.1"/>
    </source>
</evidence>
<dbReference type="SUPFAM" id="SSF54826">
    <property type="entry name" value="Enolase N-terminal domain-like"/>
    <property type="match status" value="1"/>
</dbReference>
<dbReference type="CDD" id="cd03316">
    <property type="entry name" value="MR_like"/>
    <property type="match status" value="1"/>
</dbReference>
<reference evidence="3 4" key="1">
    <citation type="submission" date="2019-03" db="EMBL/GenBank/DDBJ databases">
        <title>Genomic Encyclopedia of Type Strains, Phase IV (KMG-IV): sequencing the most valuable type-strain genomes for metagenomic binning, comparative biology and taxonomic classification.</title>
        <authorList>
            <person name="Goeker M."/>
        </authorList>
    </citation>
    <scope>NUCLEOTIDE SEQUENCE [LARGE SCALE GENOMIC DNA]</scope>
    <source>
        <strain evidence="3 4">DSM 100048</strain>
    </source>
</reference>
<dbReference type="InterPro" id="IPR029017">
    <property type="entry name" value="Enolase-like_N"/>
</dbReference>
<dbReference type="PROSITE" id="PS00909">
    <property type="entry name" value="MR_MLE_2"/>
    <property type="match status" value="1"/>
</dbReference>
<dbReference type="PROSITE" id="PS00908">
    <property type="entry name" value="MR_MLE_1"/>
    <property type="match status" value="1"/>
</dbReference>
<comment type="caution">
    <text evidence="3">The sequence shown here is derived from an EMBL/GenBank/DDBJ whole genome shotgun (WGS) entry which is preliminary data.</text>
</comment>
<dbReference type="PANTHER" id="PTHR48080:SF2">
    <property type="entry name" value="D-GALACTONATE DEHYDRATASE"/>
    <property type="match status" value="1"/>
</dbReference>
<dbReference type="SUPFAM" id="SSF51604">
    <property type="entry name" value="Enolase C-terminal domain-like"/>
    <property type="match status" value="1"/>
</dbReference>
<dbReference type="InterPro" id="IPR013342">
    <property type="entry name" value="Mandelate_racemase_C"/>
</dbReference>